<dbReference type="Gene3D" id="3.40.710.10">
    <property type="entry name" value="DD-peptidase/beta-lactamase superfamily"/>
    <property type="match status" value="1"/>
</dbReference>
<dbReference type="InterPro" id="IPR012338">
    <property type="entry name" value="Beta-lactam/transpept-like"/>
</dbReference>
<name>A0ABT1A1Q8_9PSEU</name>
<dbReference type="Proteomes" id="UP001165283">
    <property type="component" value="Unassembled WGS sequence"/>
</dbReference>
<feature type="compositionally biased region" description="Pro residues" evidence="1">
    <location>
        <begin position="47"/>
        <end position="64"/>
    </location>
</feature>
<feature type="region of interest" description="Disordered" evidence="1">
    <location>
        <begin position="45"/>
        <end position="70"/>
    </location>
</feature>
<dbReference type="RefSeq" id="WP_252440159.1">
    <property type="nucleotide sequence ID" value="NZ_JAGSOV010000038.1"/>
</dbReference>
<feature type="region of interest" description="Disordered" evidence="1">
    <location>
        <begin position="1"/>
        <end position="20"/>
    </location>
</feature>
<evidence type="ECO:0008006" key="4">
    <source>
        <dbReference type="Google" id="ProtNLM"/>
    </source>
</evidence>
<feature type="compositionally biased region" description="Polar residues" evidence="1">
    <location>
        <begin position="1"/>
        <end position="19"/>
    </location>
</feature>
<organism evidence="2 3">
    <name type="scientific">Pseudonocardia humida</name>
    <dbReference type="NCBI Taxonomy" id="2800819"/>
    <lineage>
        <taxon>Bacteria</taxon>
        <taxon>Bacillati</taxon>
        <taxon>Actinomycetota</taxon>
        <taxon>Actinomycetes</taxon>
        <taxon>Pseudonocardiales</taxon>
        <taxon>Pseudonocardiaceae</taxon>
        <taxon>Pseudonocardia</taxon>
    </lineage>
</organism>
<evidence type="ECO:0000256" key="1">
    <source>
        <dbReference type="SAM" id="MobiDB-lite"/>
    </source>
</evidence>
<gene>
    <name evidence="2" type="ORF">KDL28_17920</name>
</gene>
<reference evidence="2" key="1">
    <citation type="submission" date="2021-04" db="EMBL/GenBank/DDBJ databases">
        <title>Pseudonocardia sp. nov., isolated from sandy soil of mangrove forest.</title>
        <authorList>
            <person name="Zan Z."/>
            <person name="Huang R."/>
            <person name="Liu W."/>
        </authorList>
    </citation>
    <scope>NUCLEOTIDE SEQUENCE</scope>
    <source>
        <strain evidence="2">S2-4</strain>
    </source>
</reference>
<dbReference type="SUPFAM" id="SSF56601">
    <property type="entry name" value="beta-lactamase/transpeptidase-like"/>
    <property type="match status" value="1"/>
</dbReference>
<evidence type="ECO:0000313" key="3">
    <source>
        <dbReference type="Proteomes" id="UP001165283"/>
    </source>
</evidence>
<sequence>MGTRASAGTPSTTSPRPSGNANAVAALLLVLVTLAACVACTTASDVPPLPRPAPSPVAPAPTAPARPAVGPEGLSARIEAFLGASRWGRYDRVSAVVVRVDGRTVVDRRRPGPPEQRREVTGFTSAVLVALVGVLLDRGELGAEGLRGVRRPVAELLPPSVPAPLPEPLAAVAATPLHEVLVGTSGDDTAAIAALLTAATGRPVPDLARELLFDPLGVDPPWTGSGPAVTAQEMAAVAELWLDHGAVDGRQVVPARWMDAATRPYAETGRRTLPYAGYRQWLTRVDRHAAVVLTGEECQIVEVVPRLELVVVVGCDEDPTPDVAIPASSEAFLELVASTVVPALG</sequence>
<protein>
    <recommendedName>
        <fullName evidence="4">Beta-lactamase family protein</fullName>
    </recommendedName>
</protein>
<keyword evidence="3" id="KW-1185">Reference proteome</keyword>
<accession>A0ABT1A1Q8</accession>
<dbReference type="EMBL" id="JAGSOV010000038">
    <property type="protein sequence ID" value="MCO1656941.1"/>
    <property type="molecule type" value="Genomic_DNA"/>
</dbReference>
<comment type="caution">
    <text evidence="2">The sequence shown here is derived from an EMBL/GenBank/DDBJ whole genome shotgun (WGS) entry which is preliminary data.</text>
</comment>
<proteinExistence type="predicted"/>
<evidence type="ECO:0000313" key="2">
    <source>
        <dbReference type="EMBL" id="MCO1656941.1"/>
    </source>
</evidence>